<evidence type="ECO:0000259" key="1">
    <source>
        <dbReference type="SMART" id="SM00829"/>
    </source>
</evidence>
<dbReference type="GO" id="GO:0016491">
    <property type="term" value="F:oxidoreductase activity"/>
    <property type="evidence" value="ECO:0007669"/>
    <property type="project" value="InterPro"/>
</dbReference>
<sequence>MPAEDEDGNIPVGEVPGFEFSGYVVSTSPRSPFCPGTEVYGRTSFRRPGVARTYMAAKFQEMARKPLSMTWEQSAAVPLGGVIAFRALFEYNLIHQPALRDWGKGAWARGYNQGTSLLITGGATPAGLWAVQFAKLAGVGRIVATCPPDQMDLVLQLGADEALDWALFDGLGGWNGMFFGAVLDFVGGPTLPHAWRCVGPGGKILSAVGDTAKARPRVTSRNISHSNFVLAHASQKQLDIISSLSHRGLVRAVLDPQDVFEFADYEAALERLRTNPRGQVVLKM</sequence>
<evidence type="ECO:0000313" key="2">
    <source>
        <dbReference type="EMBL" id="KAK4138019.1"/>
    </source>
</evidence>
<dbReference type="SUPFAM" id="SSF51735">
    <property type="entry name" value="NAD(P)-binding Rossmann-fold domains"/>
    <property type="match status" value="1"/>
</dbReference>
<evidence type="ECO:0000313" key="3">
    <source>
        <dbReference type="Proteomes" id="UP001304895"/>
    </source>
</evidence>
<dbReference type="Pfam" id="PF00107">
    <property type="entry name" value="ADH_zinc_N"/>
    <property type="match status" value="1"/>
</dbReference>
<dbReference type="InterPro" id="IPR050700">
    <property type="entry name" value="YIM1/Zinc_Alcohol_DH_Fams"/>
</dbReference>
<feature type="domain" description="Enoyl reductase (ER)" evidence="1">
    <location>
        <begin position="3"/>
        <end position="282"/>
    </location>
</feature>
<accession>A0AAN6USA8</accession>
<reference evidence="2" key="1">
    <citation type="journal article" date="2023" name="Mol. Phylogenet. Evol.">
        <title>Genome-scale phylogeny and comparative genomics of the fungal order Sordariales.</title>
        <authorList>
            <person name="Hensen N."/>
            <person name="Bonometti L."/>
            <person name="Westerberg I."/>
            <person name="Brannstrom I.O."/>
            <person name="Guillou S."/>
            <person name="Cros-Aarteil S."/>
            <person name="Calhoun S."/>
            <person name="Haridas S."/>
            <person name="Kuo A."/>
            <person name="Mondo S."/>
            <person name="Pangilinan J."/>
            <person name="Riley R."/>
            <person name="LaButti K."/>
            <person name="Andreopoulos B."/>
            <person name="Lipzen A."/>
            <person name="Chen C."/>
            <person name="Yan M."/>
            <person name="Daum C."/>
            <person name="Ng V."/>
            <person name="Clum A."/>
            <person name="Steindorff A."/>
            <person name="Ohm R.A."/>
            <person name="Martin F."/>
            <person name="Silar P."/>
            <person name="Natvig D.O."/>
            <person name="Lalanne C."/>
            <person name="Gautier V."/>
            <person name="Ament-Velasquez S.L."/>
            <person name="Kruys A."/>
            <person name="Hutchinson M.I."/>
            <person name="Powell A.J."/>
            <person name="Barry K."/>
            <person name="Miller A.N."/>
            <person name="Grigoriev I.V."/>
            <person name="Debuchy R."/>
            <person name="Gladieux P."/>
            <person name="Hiltunen Thoren M."/>
            <person name="Johannesson H."/>
        </authorList>
    </citation>
    <scope>NUCLEOTIDE SEQUENCE</scope>
    <source>
        <strain evidence="2">CBS 123565</strain>
    </source>
</reference>
<dbReference type="PANTHER" id="PTHR11695:SF647">
    <property type="entry name" value="ENOYL REDUCTASE (ER) DOMAIN-CONTAINING PROTEIN"/>
    <property type="match status" value="1"/>
</dbReference>
<dbReference type="AlphaFoldDB" id="A0AAN6USA8"/>
<gene>
    <name evidence="2" type="ORF">BT67DRAFT_372030</name>
</gene>
<dbReference type="InterPro" id="IPR036291">
    <property type="entry name" value="NAD(P)-bd_dom_sf"/>
</dbReference>
<dbReference type="Proteomes" id="UP001304895">
    <property type="component" value="Unassembled WGS sequence"/>
</dbReference>
<comment type="caution">
    <text evidence="2">The sequence shown here is derived from an EMBL/GenBank/DDBJ whole genome shotgun (WGS) entry which is preliminary data.</text>
</comment>
<dbReference type="SUPFAM" id="SSF50129">
    <property type="entry name" value="GroES-like"/>
    <property type="match status" value="1"/>
</dbReference>
<dbReference type="InterPro" id="IPR020843">
    <property type="entry name" value="ER"/>
</dbReference>
<dbReference type="Gene3D" id="3.40.50.720">
    <property type="entry name" value="NAD(P)-binding Rossmann-like Domain"/>
    <property type="match status" value="1"/>
</dbReference>
<name>A0AAN6USA8_9PEZI</name>
<proteinExistence type="predicted"/>
<dbReference type="Gene3D" id="3.90.180.10">
    <property type="entry name" value="Medium-chain alcohol dehydrogenases, catalytic domain"/>
    <property type="match status" value="1"/>
</dbReference>
<dbReference type="InterPro" id="IPR013149">
    <property type="entry name" value="ADH-like_C"/>
</dbReference>
<dbReference type="GO" id="GO:0005739">
    <property type="term" value="C:mitochondrion"/>
    <property type="evidence" value="ECO:0007669"/>
    <property type="project" value="TreeGrafter"/>
</dbReference>
<dbReference type="SMART" id="SM00829">
    <property type="entry name" value="PKS_ER"/>
    <property type="match status" value="1"/>
</dbReference>
<dbReference type="PANTHER" id="PTHR11695">
    <property type="entry name" value="ALCOHOL DEHYDROGENASE RELATED"/>
    <property type="match status" value="1"/>
</dbReference>
<organism evidence="2 3">
    <name type="scientific">Trichocladium antarcticum</name>
    <dbReference type="NCBI Taxonomy" id="1450529"/>
    <lineage>
        <taxon>Eukaryota</taxon>
        <taxon>Fungi</taxon>
        <taxon>Dikarya</taxon>
        <taxon>Ascomycota</taxon>
        <taxon>Pezizomycotina</taxon>
        <taxon>Sordariomycetes</taxon>
        <taxon>Sordariomycetidae</taxon>
        <taxon>Sordariales</taxon>
        <taxon>Chaetomiaceae</taxon>
        <taxon>Trichocladium</taxon>
    </lineage>
</organism>
<reference evidence="2" key="2">
    <citation type="submission" date="2023-05" db="EMBL/GenBank/DDBJ databases">
        <authorList>
            <consortium name="Lawrence Berkeley National Laboratory"/>
            <person name="Steindorff A."/>
            <person name="Hensen N."/>
            <person name="Bonometti L."/>
            <person name="Westerberg I."/>
            <person name="Brannstrom I.O."/>
            <person name="Guillou S."/>
            <person name="Cros-Aarteil S."/>
            <person name="Calhoun S."/>
            <person name="Haridas S."/>
            <person name="Kuo A."/>
            <person name="Mondo S."/>
            <person name="Pangilinan J."/>
            <person name="Riley R."/>
            <person name="Labutti K."/>
            <person name="Andreopoulos B."/>
            <person name="Lipzen A."/>
            <person name="Chen C."/>
            <person name="Yanf M."/>
            <person name="Daum C."/>
            <person name="Ng V."/>
            <person name="Clum A."/>
            <person name="Ohm R."/>
            <person name="Martin F."/>
            <person name="Silar P."/>
            <person name="Natvig D."/>
            <person name="Lalanne C."/>
            <person name="Gautier V."/>
            <person name="Ament-Velasquez S.L."/>
            <person name="Kruys A."/>
            <person name="Hutchinson M.I."/>
            <person name="Powell A.J."/>
            <person name="Barry K."/>
            <person name="Miller A.N."/>
            <person name="Grigoriev I.V."/>
            <person name="Debuchy R."/>
            <person name="Gladieux P."/>
            <person name="Thoren M.H."/>
            <person name="Johannesson H."/>
        </authorList>
    </citation>
    <scope>NUCLEOTIDE SEQUENCE</scope>
    <source>
        <strain evidence="2">CBS 123565</strain>
    </source>
</reference>
<protein>
    <submittedName>
        <fullName evidence="2">NAD(P)-binding protein</fullName>
    </submittedName>
</protein>
<feature type="non-terminal residue" evidence="2">
    <location>
        <position position="284"/>
    </location>
</feature>
<dbReference type="EMBL" id="MU853402">
    <property type="protein sequence ID" value="KAK4138019.1"/>
    <property type="molecule type" value="Genomic_DNA"/>
</dbReference>
<keyword evidence="3" id="KW-1185">Reference proteome</keyword>
<dbReference type="InterPro" id="IPR011032">
    <property type="entry name" value="GroES-like_sf"/>
</dbReference>